<dbReference type="InterPro" id="IPR015424">
    <property type="entry name" value="PyrdxlP-dep_Trfase"/>
</dbReference>
<dbReference type="Gene3D" id="3.40.640.10">
    <property type="entry name" value="Type I PLP-dependent aspartate aminotransferase-like (Major domain)"/>
    <property type="match status" value="1"/>
</dbReference>
<dbReference type="Proteomes" id="UP000735302">
    <property type="component" value="Unassembled WGS sequence"/>
</dbReference>
<keyword evidence="4" id="KW-1185">Reference proteome</keyword>
<evidence type="ECO:0000259" key="2">
    <source>
        <dbReference type="Pfam" id="PF00155"/>
    </source>
</evidence>
<accession>A0AAV4CAV3</accession>
<evidence type="ECO:0000313" key="3">
    <source>
        <dbReference type="EMBL" id="GFO28456.1"/>
    </source>
</evidence>
<dbReference type="Gene3D" id="3.90.1150.10">
    <property type="entry name" value="Aspartate Aminotransferase, domain 1"/>
    <property type="match status" value="1"/>
</dbReference>
<dbReference type="PANTHER" id="PTHR43795">
    <property type="entry name" value="BIFUNCTIONAL ASPARTATE AMINOTRANSFERASE AND GLUTAMATE/ASPARTATE-PREPHENATE AMINOTRANSFERASE-RELATED"/>
    <property type="match status" value="1"/>
</dbReference>
<reference evidence="3 4" key="1">
    <citation type="journal article" date="2021" name="Elife">
        <title>Chloroplast acquisition without the gene transfer in kleptoplastic sea slugs, Plakobranchus ocellatus.</title>
        <authorList>
            <person name="Maeda T."/>
            <person name="Takahashi S."/>
            <person name="Yoshida T."/>
            <person name="Shimamura S."/>
            <person name="Takaki Y."/>
            <person name="Nagai Y."/>
            <person name="Toyoda A."/>
            <person name="Suzuki Y."/>
            <person name="Arimoto A."/>
            <person name="Ishii H."/>
            <person name="Satoh N."/>
            <person name="Nishiyama T."/>
            <person name="Hasebe M."/>
            <person name="Maruyama T."/>
            <person name="Minagawa J."/>
            <person name="Obokata J."/>
            <person name="Shigenobu S."/>
        </authorList>
    </citation>
    <scope>NUCLEOTIDE SEQUENCE [LARGE SCALE GENOMIC DNA]</scope>
</reference>
<protein>
    <submittedName>
        <fullName evidence="3">1-aminocyclopropane-1-carboxylate synthase-like 1</fullName>
    </submittedName>
</protein>
<name>A0AAV4CAV3_9GAST</name>
<dbReference type="EMBL" id="BLXT01006043">
    <property type="protein sequence ID" value="GFO28456.1"/>
    <property type="molecule type" value="Genomic_DNA"/>
</dbReference>
<dbReference type="InterPro" id="IPR050478">
    <property type="entry name" value="Ethylene_sulfur-biosynth"/>
</dbReference>
<sequence>GIIPFGLAENKIGIDVLFPQLEAIASRPDERHFYNYSKMTGEDSFRLSLKKFLEHEFHPLHELDVNTLFVTNGVTAILENLAFALAQPGEYFMVVRPYYYRLYLDFFERAGVKILPVDQPLPSETADNRYALDVSALERAMKQASSEGKVVRAINITNPSNPTGDVYTAEELKELLDFAHRYKLHVIANELYGLSMFDPKVNFTSVLSLPMPDPERVHFLWGFSKDFGLSGLRISTIYTRSPGVARFCRQTGIYLRPTGIGQSRVQPIIDDLENIDSRIFPELRRKIAARRQSVKEAIEECGGRVHPSPATIFRWIDLSSFLLSPDWEGEHQLFLRIFSAGVHLVEGSSLGHSVPGWFRMITALEDEVHAEGMKRLVAVLKSIRLEKEEHQQQQQ</sequence>
<evidence type="ECO:0000313" key="4">
    <source>
        <dbReference type="Proteomes" id="UP000735302"/>
    </source>
</evidence>
<dbReference type="GO" id="GO:0006520">
    <property type="term" value="P:amino acid metabolic process"/>
    <property type="evidence" value="ECO:0007669"/>
    <property type="project" value="TreeGrafter"/>
</dbReference>
<feature type="domain" description="Aminotransferase class I/classII large" evidence="2">
    <location>
        <begin position="21"/>
        <end position="374"/>
    </location>
</feature>
<organism evidence="3 4">
    <name type="scientific">Plakobranchus ocellatus</name>
    <dbReference type="NCBI Taxonomy" id="259542"/>
    <lineage>
        <taxon>Eukaryota</taxon>
        <taxon>Metazoa</taxon>
        <taxon>Spiralia</taxon>
        <taxon>Lophotrochozoa</taxon>
        <taxon>Mollusca</taxon>
        <taxon>Gastropoda</taxon>
        <taxon>Heterobranchia</taxon>
        <taxon>Euthyneura</taxon>
        <taxon>Panpulmonata</taxon>
        <taxon>Sacoglossa</taxon>
        <taxon>Placobranchoidea</taxon>
        <taxon>Plakobranchidae</taxon>
        <taxon>Plakobranchus</taxon>
    </lineage>
</organism>
<dbReference type="SUPFAM" id="SSF53383">
    <property type="entry name" value="PLP-dependent transferases"/>
    <property type="match status" value="1"/>
</dbReference>
<dbReference type="GO" id="GO:0008483">
    <property type="term" value="F:transaminase activity"/>
    <property type="evidence" value="ECO:0007669"/>
    <property type="project" value="TreeGrafter"/>
</dbReference>
<dbReference type="AlphaFoldDB" id="A0AAV4CAV3"/>
<evidence type="ECO:0000256" key="1">
    <source>
        <dbReference type="ARBA" id="ARBA00022898"/>
    </source>
</evidence>
<keyword evidence="1" id="KW-0663">Pyridoxal phosphate</keyword>
<dbReference type="InterPro" id="IPR004839">
    <property type="entry name" value="Aminotransferase_I/II_large"/>
</dbReference>
<dbReference type="PANTHER" id="PTHR43795:SF39">
    <property type="entry name" value="AMINOTRANSFERASE CLASS I_CLASSII DOMAIN-CONTAINING PROTEIN"/>
    <property type="match status" value="1"/>
</dbReference>
<dbReference type="InterPro" id="IPR015422">
    <property type="entry name" value="PyrdxlP-dep_Trfase_small"/>
</dbReference>
<gene>
    <name evidence="3" type="ORF">PoB_005496100</name>
</gene>
<dbReference type="PRINTS" id="PR00753">
    <property type="entry name" value="ACCSYNTHASE"/>
</dbReference>
<dbReference type="CDD" id="cd00609">
    <property type="entry name" value="AAT_like"/>
    <property type="match status" value="1"/>
</dbReference>
<feature type="non-terminal residue" evidence="3">
    <location>
        <position position="1"/>
    </location>
</feature>
<dbReference type="InterPro" id="IPR015421">
    <property type="entry name" value="PyrdxlP-dep_Trfase_major"/>
</dbReference>
<dbReference type="GO" id="GO:0030170">
    <property type="term" value="F:pyridoxal phosphate binding"/>
    <property type="evidence" value="ECO:0007669"/>
    <property type="project" value="InterPro"/>
</dbReference>
<proteinExistence type="predicted"/>
<comment type="caution">
    <text evidence="3">The sequence shown here is derived from an EMBL/GenBank/DDBJ whole genome shotgun (WGS) entry which is preliminary data.</text>
</comment>
<dbReference type="Pfam" id="PF00155">
    <property type="entry name" value="Aminotran_1_2"/>
    <property type="match status" value="1"/>
</dbReference>